<dbReference type="Proteomes" id="UP000332933">
    <property type="component" value="Unassembled WGS sequence"/>
</dbReference>
<reference evidence="3 4" key="1">
    <citation type="submission" date="2019-03" db="EMBL/GenBank/DDBJ databases">
        <authorList>
            <person name="Gaulin E."/>
            <person name="Dumas B."/>
        </authorList>
    </citation>
    <scope>NUCLEOTIDE SEQUENCE [LARGE SCALE GENOMIC DNA]</scope>
    <source>
        <strain evidence="3">CBS 568.67</strain>
    </source>
</reference>
<evidence type="ECO:0000313" key="4">
    <source>
        <dbReference type="Proteomes" id="UP000332933"/>
    </source>
</evidence>
<gene>
    <name evidence="3" type="primary">Aste57867_13168</name>
    <name evidence="2" type="ORF">As57867_013119</name>
    <name evidence="3" type="ORF">ASTE57867_13168</name>
</gene>
<evidence type="ECO:0000313" key="2">
    <source>
        <dbReference type="EMBL" id="KAF0696055.1"/>
    </source>
</evidence>
<dbReference type="EMBL" id="VJMH01005435">
    <property type="protein sequence ID" value="KAF0696055.1"/>
    <property type="molecule type" value="Genomic_DNA"/>
</dbReference>
<dbReference type="EMBL" id="CAADRA010005456">
    <property type="protein sequence ID" value="VFT90009.1"/>
    <property type="molecule type" value="Genomic_DNA"/>
</dbReference>
<organism evidence="3 4">
    <name type="scientific">Aphanomyces stellatus</name>
    <dbReference type="NCBI Taxonomy" id="120398"/>
    <lineage>
        <taxon>Eukaryota</taxon>
        <taxon>Sar</taxon>
        <taxon>Stramenopiles</taxon>
        <taxon>Oomycota</taxon>
        <taxon>Saprolegniomycetes</taxon>
        <taxon>Saprolegniales</taxon>
        <taxon>Verrucalvaceae</taxon>
        <taxon>Aphanomyces</taxon>
    </lineage>
</organism>
<proteinExistence type="predicted"/>
<protein>
    <submittedName>
        <fullName evidence="3">Aste57867_13168 protein</fullName>
    </submittedName>
</protein>
<keyword evidence="4" id="KW-1185">Reference proteome</keyword>
<evidence type="ECO:0000313" key="3">
    <source>
        <dbReference type="EMBL" id="VFT90009.1"/>
    </source>
</evidence>
<feature type="compositionally biased region" description="Basic and acidic residues" evidence="1">
    <location>
        <begin position="149"/>
        <end position="173"/>
    </location>
</feature>
<feature type="region of interest" description="Disordered" evidence="1">
    <location>
        <begin position="147"/>
        <end position="173"/>
    </location>
</feature>
<evidence type="ECO:0000256" key="1">
    <source>
        <dbReference type="SAM" id="MobiDB-lite"/>
    </source>
</evidence>
<accession>A0A485KXG1</accession>
<name>A0A485KXG1_9STRA</name>
<sequence length="234" mass="27759">MSDGLWLANRIGKITMLHPSDIFGLNSEETSEDEAAYFLAVHYWSHFRYEYEYSEQWREDVSAVMGRHIASQVLVAHAQVDNEMADLARESKEVSMESVAARRRLVVLYEGKRNERRAMALLGFEERRCFSSITIDEKRWMEHVVQGANEERSRGAKDDRRMHQKTRREQEAVRPMRWKANNRTAHKWKPRWWEDALDEEDEYMDTRQRVEVIPPTAIRLVDYLNAKSSRRPIS</sequence>
<reference evidence="2" key="2">
    <citation type="submission" date="2019-06" db="EMBL/GenBank/DDBJ databases">
        <title>Genomics analysis of Aphanomyces spp. identifies a new class of oomycete effector associated with host adaptation.</title>
        <authorList>
            <person name="Gaulin E."/>
        </authorList>
    </citation>
    <scope>NUCLEOTIDE SEQUENCE</scope>
    <source>
        <strain evidence="2">CBS 578.67</strain>
    </source>
</reference>
<dbReference type="AlphaFoldDB" id="A0A485KXG1"/>